<keyword evidence="2" id="KW-0804">Transcription</keyword>
<dbReference type="PANTHER" id="PTHR30185">
    <property type="entry name" value="CRYPTIC BETA-GLUCOSIDE BGL OPERON ANTITERMINATOR"/>
    <property type="match status" value="1"/>
</dbReference>
<evidence type="ECO:0000259" key="3">
    <source>
        <dbReference type="Pfam" id="PF05043"/>
    </source>
</evidence>
<name>A0AA91GI23_9ENTE</name>
<proteinExistence type="predicted"/>
<dbReference type="PANTHER" id="PTHR30185:SF18">
    <property type="entry name" value="TRANSCRIPTIONAL REGULATOR MTLR"/>
    <property type="match status" value="1"/>
</dbReference>
<evidence type="ECO:0000313" key="4">
    <source>
        <dbReference type="EMBL" id="OJG92087.1"/>
    </source>
</evidence>
<accession>A0AA91GI23</accession>
<feature type="domain" description="Mga helix-turn-helix" evidence="3">
    <location>
        <begin position="90"/>
        <end position="173"/>
    </location>
</feature>
<organism evidence="4 5">
    <name type="scientific">Enterococcus silesiacus</name>
    <dbReference type="NCBI Taxonomy" id="332949"/>
    <lineage>
        <taxon>Bacteria</taxon>
        <taxon>Bacillati</taxon>
        <taxon>Bacillota</taxon>
        <taxon>Bacilli</taxon>
        <taxon>Lactobacillales</taxon>
        <taxon>Enterococcaceae</taxon>
        <taxon>Enterococcus</taxon>
    </lineage>
</organism>
<sequence>MMTHPRGQNMRKLYIDLVTDKKAIRLINLIYFLADTSDLLTMEDVAAKLGVTKKTLKSDLALLQEYSPVIDGFVQVKKETIIFNRDSTYTIEEILSDIIDQQPLFTLLSALLDGEEYSIETWCDRIWLSERTLRRYLPHLTEVLERYNLTLQLSPHMALIGEEADIRYLYFDYTSQRGWREEDVHLDEMVQKFYYEFQESFLNRYQRVLTLDANRTKMWHHVILQRVGKHLYIPKKQNPDQKYAMTDRFEVFSEIYDQLMKKYFSIENLPYEEHIYAYVTTLASVIYLPPEGEIYSINLTRKSKYDNQYNTIFDFGESIPLDPSRSKEMYHCVNSFLENLSLLSRLTPLFQRNSFELNQYAEREFPEIYQACLAKLKQVKLSHDARLVYPEDVATNLSLLFSSYLVDTTIENNKKILLSISGEACYVQHLIAILKKRIPGNFDVIWVFNEKITEEYAKRAEIDVIIYNHVMLVPIEGCLSIKVSQFPATGELERLTKKLFEL</sequence>
<dbReference type="InterPro" id="IPR050661">
    <property type="entry name" value="BglG_antiterminators"/>
</dbReference>
<comment type="caution">
    <text evidence="4">The sequence shown here is derived from an EMBL/GenBank/DDBJ whole genome shotgun (WGS) entry which is preliminary data.</text>
</comment>
<dbReference type="EMBL" id="JXLC01000008">
    <property type="protein sequence ID" value="OJG92087.1"/>
    <property type="molecule type" value="Genomic_DNA"/>
</dbReference>
<dbReference type="AlphaFoldDB" id="A0AA91GI23"/>
<evidence type="ECO:0000256" key="2">
    <source>
        <dbReference type="ARBA" id="ARBA00023163"/>
    </source>
</evidence>
<reference evidence="4 5" key="1">
    <citation type="submission" date="2014-12" db="EMBL/GenBank/DDBJ databases">
        <title>Draft genome sequences of 29 type strains of Enterococci.</title>
        <authorList>
            <person name="Zhong Z."/>
            <person name="Sun Z."/>
            <person name="Liu W."/>
            <person name="Zhang W."/>
            <person name="Zhang H."/>
        </authorList>
    </citation>
    <scope>NUCLEOTIDE SEQUENCE [LARGE SCALE GENOMIC DNA]</scope>
    <source>
        <strain evidence="4 5">DSM 22801</strain>
    </source>
</reference>
<dbReference type="Pfam" id="PF05043">
    <property type="entry name" value="Mga"/>
    <property type="match status" value="1"/>
</dbReference>
<protein>
    <recommendedName>
        <fullName evidence="3">Mga helix-turn-helix domain-containing protein</fullName>
    </recommendedName>
</protein>
<dbReference type="Proteomes" id="UP000183039">
    <property type="component" value="Unassembled WGS sequence"/>
</dbReference>
<keyword evidence="1" id="KW-0805">Transcription regulation</keyword>
<evidence type="ECO:0000256" key="1">
    <source>
        <dbReference type="ARBA" id="ARBA00023015"/>
    </source>
</evidence>
<gene>
    <name evidence="4" type="ORF">RV15_GL003472</name>
</gene>
<dbReference type="InterPro" id="IPR007737">
    <property type="entry name" value="Mga_HTH"/>
</dbReference>
<evidence type="ECO:0000313" key="5">
    <source>
        <dbReference type="Proteomes" id="UP000183039"/>
    </source>
</evidence>